<dbReference type="InterPro" id="IPR004089">
    <property type="entry name" value="MCPsignal_dom"/>
</dbReference>
<dbReference type="PROSITE" id="PS50111">
    <property type="entry name" value="CHEMOTAXIS_TRANSDUC_2"/>
    <property type="match status" value="1"/>
</dbReference>
<proteinExistence type="predicted"/>
<evidence type="ECO:0000313" key="6">
    <source>
        <dbReference type="Proteomes" id="UP000629098"/>
    </source>
</evidence>
<dbReference type="PANTHER" id="PTHR32089">
    <property type="entry name" value="METHYL-ACCEPTING CHEMOTAXIS PROTEIN MCPB"/>
    <property type="match status" value="1"/>
</dbReference>
<keyword evidence="3" id="KW-1133">Transmembrane helix</keyword>
<feature type="domain" description="Methyl-accepting transducer" evidence="4">
    <location>
        <begin position="351"/>
        <end position="587"/>
    </location>
</feature>
<dbReference type="GO" id="GO:0016020">
    <property type="term" value="C:membrane"/>
    <property type="evidence" value="ECO:0007669"/>
    <property type="project" value="InterPro"/>
</dbReference>
<dbReference type="Proteomes" id="UP000629098">
    <property type="component" value="Unassembled WGS sequence"/>
</dbReference>
<evidence type="ECO:0000259" key="4">
    <source>
        <dbReference type="PROSITE" id="PS50111"/>
    </source>
</evidence>
<dbReference type="RefSeq" id="WP_190835050.1">
    <property type="nucleotide sequence ID" value="NZ_CAWPPI010000086.1"/>
</dbReference>
<evidence type="ECO:0000256" key="2">
    <source>
        <dbReference type="PROSITE-ProRule" id="PRU00284"/>
    </source>
</evidence>
<dbReference type="EMBL" id="JACXAE010000086">
    <property type="protein sequence ID" value="MBD2775993.1"/>
    <property type="molecule type" value="Genomic_DNA"/>
</dbReference>
<reference evidence="5" key="1">
    <citation type="submission" date="2020-09" db="EMBL/GenBank/DDBJ databases">
        <title>Iningainema tapete sp. nov. (Scytonemataceae, Cyanobacteria) from greenhouses in central Florida (USA) produces two types of nodularin with biosynthetic potential for microcystin-LR and anabaenopeptins.</title>
        <authorList>
            <person name="Berthold D.E."/>
            <person name="Lefler F.W."/>
            <person name="Huang I.-S."/>
            <person name="Abdulla H."/>
            <person name="Zimba P.V."/>
            <person name="Laughinghouse H.D. IV."/>
        </authorList>
    </citation>
    <scope>NUCLEOTIDE SEQUENCE</scope>
    <source>
        <strain evidence="5">BLCCT55</strain>
    </source>
</reference>
<gene>
    <name evidence="5" type="ORF">ICL16_29030</name>
</gene>
<dbReference type="InterPro" id="IPR048760">
    <property type="entry name" value="VP0354-like_sensor_dom"/>
</dbReference>
<accession>A0A8J6XZC5</accession>
<name>A0A8J6XZC5_9CYAN</name>
<comment type="caution">
    <text evidence="5">The sequence shown here is derived from an EMBL/GenBank/DDBJ whole genome shotgun (WGS) entry which is preliminary data.</text>
</comment>
<dbReference type="Pfam" id="PF00015">
    <property type="entry name" value="MCPsignal"/>
    <property type="match status" value="1"/>
</dbReference>
<keyword evidence="6" id="KW-1185">Reference proteome</keyword>
<dbReference type="SMART" id="SM00283">
    <property type="entry name" value="MA"/>
    <property type="match status" value="1"/>
</dbReference>
<keyword evidence="3" id="KW-0812">Transmembrane</keyword>
<dbReference type="SUPFAM" id="SSF103190">
    <property type="entry name" value="Sensory domain-like"/>
    <property type="match status" value="2"/>
</dbReference>
<dbReference type="Pfam" id="PF21623">
    <property type="entry name" value="HK_sensor_dom_bact"/>
    <property type="match status" value="1"/>
</dbReference>
<feature type="transmembrane region" description="Helical" evidence="3">
    <location>
        <begin position="317"/>
        <end position="339"/>
    </location>
</feature>
<dbReference type="Gene3D" id="3.30.450.20">
    <property type="entry name" value="PAS domain"/>
    <property type="match status" value="2"/>
</dbReference>
<protein>
    <submittedName>
        <fullName evidence="5">Methyl-accepting chemotaxis protein</fullName>
    </submittedName>
</protein>
<dbReference type="InterPro" id="IPR029151">
    <property type="entry name" value="Sensor-like_sf"/>
</dbReference>
<dbReference type="PANTHER" id="PTHR32089:SF112">
    <property type="entry name" value="LYSOZYME-LIKE PROTEIN-RELATED"/>
    <property type="match status" value="1"/>
</dbReference>
<keyword evidence="3" id="KW-0472">Membrane</keyword>
<evidence type="ECO:0000313" key="5">
    <source>
        <dbReference type="EMBL" id="MBD2775993.1"/>
    </source>
</evidence>
<evidence type="ECO:0000256" key="1">
    <source>
        <dbReference type="ARBA" id="ARBA00023224"/>
    </source>
</evidence>
<evidence type="ECO:0000256" key="3">
    <source>
        <dbReference type="SAM" id="Phobius"/>
    </source>
</evidence>
<organism evidence="5 6">
    <name type="scientific">Iningainema tapete BLCC-T55</name>
    <dbReference type="NCBI Taxonomy" id="2748662"/>
    <lineage>
        <taxon>Bacteria</taxon>
        <taxon>Bacillati</taxon>
        <taxon>Cyanobacteriota</taxon>
        <taxon>Cyanophyceae</taxon>
        <taxon>Nostocales</taxon>
        <taxon>Scytonemataceae</taxon>
        <taxon>Iningainema tapete</taxon>
    </lineage>
</organism>
<dbReference type="Gene3D" id="1.10.287.950">
    <property type="entry name" value="Methyl-accepting chemotaxis protein"/>
    <property type="match status" value="1"/>
</dbReference>
<dbReference type="GO" id="GO:0007165">
    <property type="term" value="P:signal transduction"/>
    <property type="evidence" value="ECO:0007669"/>
    <property type="project" value="UniProtKB-KW"/>
</dbReference>
<keyword evidence="1 2" id="KW-0807">Transducer</keyword>
<sequence length="618" mass="67952">MIFKDFQKPFKLQNQILLLLLLSSIIPVSIVGAYGIASSTSALSNLAENNLQKQVDDEAEKIQAVLQGITDDVLFLSKTPEVKGIIASGDRNSSNWNKQLQGIFASLIETKPFYMQLRYIDENGQEIVRVDSDGANVKVISQAELQNKKERPYFGETMKLSPGIVYTSAVELNQERGQIERPFKPTIRYSTPIVDSTGTKRGIIIANVLANKFIKIVEEADASEKEEALLVDQNGYYISHPKPEKEWGVDLKKNEKLSKDYPPEIAQQILNNKQGLISEGTDQLIAYQRIVPNPNQSEYLVAITQSPKNTIFASVNWLKIVASVIILASIATVLPLGIFRARQLTNLIKQLINGISASSQQSFSALEQQERIASQQSTSVNETTTTMDELEASFRQSSEQAKAAVAAAQQVLQLTESGTEAVEKNMEGMFVLEKKVGAIAEQMLHLSEQANQIGSISQFVSDLANQTNMLALNSAVEAVRAGEHGKGFSVVANEIRRLADQSQRSAEKIYILVSEIQSAVSSTVMMTEEGTKTVTAGVEIAQKTEQAFVGVEQAVNKVVLNNQQISLNLKQQLDGIQQVVQAMDNINRGAKETAIGINQTKLNTQQLNEIALELKQVV</sequence>
<dbReference type="AlphaFoldDB" id="A0A8J6XZC5"/>
<dbReference type="SUPFAM" id="SSF58104">
    <property type="entry name" value="Methyl-accepting chemotaxis protein (MCP) signaling domain"/>
    <property type="match status" value="1"/>
</dbReference>